<dbReference type="Proteomes" id="UP000248882">
    <property type="component" value="Unassembled WGS sequence"/>
</dbReference>
<evidence type="ECO:0000313" key="5">
    <source>
        <dbReference type="Proteomes" id="UP000248882"/>
    </source>
</evidence>
<keyword evidence="3" id="KW-0802">TPR repeat</keyword>
<comment type="caution">
    <text evidence="4">The sequence shown here is derived from an EMBL/GenBank/DDBJ whole genome shotgun (WGS) entry which is preliminary data.</text>
</comment>
<dbReference type="PANTHER" id="PTHR40841:SF2">
    <property type="entry name" value="SIDEROPHORE-DEGRADING ESTERASE (EUROFUNG)"/>
    <property type="match status" value="1"/>
</dbReference>
<comment type="similarity">
    <text evidence="1">Belongs to the esterase D family.</text>
</comment>
<dbReference type="InterPro" id="IPR000801">
    <property type="entry name" value="Esterase-like"/>
</dbReference>
<protein>
    <submittedName>
        <fullName evidence="4">Uncharacterized protein</fullName>
    </submittedName>
</protein>
<accession>A0A2W7QTJ6</accession>
<keyword evidence="5" id="KW-1185">Reference proteome</keyword>
<dbReference type="InterPro" id="IPR011990">
    <property type="entry name" value="TPR-like_helical_dom_sf"/>
</dbReference>
<dbReference type="PROSITE" id="PS50005">
    <property type="entry name" value="TPR"/>
    <property type="match status" value="1"/>
</dbReference>
<organism evidence="4 5">
    <name type="scientific">Algoriphagus chordae</name>
    <dbReference type="NCBI Taxonomy" id="237019"/>
    <lineage>
        <taxon>Bacteria</taxon>
        <taxon>Pseudomonadati</taxon>
        <taxon>Bacteroidota</taxon>
        <taxon>Cytophagia</taxon>
        <taxon>Cytophagales</taxon>
        <taxon>Cyclobacteriaceae</taxon>
        <taxon>Algoriphagus</taxon>
    </lineage>
</organism>
<feature type="repeat" description="TPR" evidence="3">
    <location>
        <begin position="343"/>
        <end position="376"/>
    </location>
</feature>
<evidence type="ECO:0000256" key="2">
    <source>
        <dbReference type="ARBA" id="ARBA00022801"/>
    </source>
</evidence>
<dbReference type="InterPro" id="IPR029058">
    <property type="entry name" value="AB_hydrolase_fold"/>
</dbReference>
<dbReference type="InterPro" id="IPR019734">
    <property type="entry name" value="TPR_rpt"/>
</dbReference>
<dbReference type="PANTHER" id="PTHR40841">
    <property type="entry name" value="SIDEROPHORE TRIACETYLFUSARININE C ESTERASE"/>
    <property type="match status" value="1"/>
</dbReference>
<evidence type="ECO:0000313" key="4">
    <source>
        <dbReference type="EMBL" id="PZX51968.1"/>
    </source>
</evidence>
<dbReference type="AlphaFoldDB" id="A0A2W7QTJ6"/>
<dbReference type="Pfam" id="PF00756">
    <property type="entry name" value="Esterase"/>
    <property type="match status" value="1"/>
</dbReference>
<reference evidence="4 5" key="1">
    <citation type="submission" date="2018-06" db="EMBL/GenBank/DDBJ databases">
        <title>Genomic Encyclopedia of Archaeal and Bacterial Type Strains, Phase II (KMG-II): from individual species to whole genera.</title>
        <authorList>
            <person name="Goeker M."/>
        </authorList>
    </citation>
    <scope>NUCLEOTIDE SEQUENCE [LARGE SCALE GENOMIC DNA]</scope>
    <source>
        <strain evidence="4 5">DSM 19830</strain>
    </source>
</reference>
<gene>
    <name evidence="4" type="ORF">LV85_02117</name>
</gene>
<dbReference type="EMBL" id="QKZT01000008">
    <property type="protein sequence ID" value="PZX51968.1"/>
    <property type="molecule type" value="Genomic_DNA"/>
</dbReference>
<dbReference type="InterPro" id="IPR052558">
    <property type="entry name" value="Siderophore_Hydrolase_D"/>
</dbReference>
<dbReference type="SUPFAM" id="SSF48452">
    <property type="entry name" value="TPR-like"/>
    <property type="match status" value="1"/>
</dbReference>
<proteinExistence type="inferred from homology"/>
<name>A0A2W7QTJ6_9BACT</name>
<dbReference type="Gene3D" id="3.40.50.1820">
    <property type="entry name" value="alpha/beta hydrolase"/>
    <property type="match status" value="1"/>
</dbReference>
<keyword evidence="2" id="KW-0378">Hydrolase</keyword>
<evidence type="ECO:0000256" key="3">
    <source>
        <dbReference type="PROSITE-ProRule" id="PRU00339"/>
    </source>
</evidence>
<dbReference type="SUPFAM" id="SSF53474">
    <property type="entry name" value="alpha/beta-Hydrolases"/>
    <property type="match status" value="1"/>
</dbReference>
<sequence length="390" mass="44414">MIGTAQAQFLAQIGLKDSIYSELLKETRVFYVQVPENFDSNKKYPTAYILDGEILLSALSVTQSFYSGGFLPDMILIGISNHENRNRDLTPSVVEPSYAPNGGAAAFTEFLSSELIPYVEANYPVTTYKTLIGHSYGGLFAINTLLNQPDLFVNYLAIDPSLDWDDQLMLKQAKEVFESKSLNGKSLYISLNGQLHMQKPEMTLEDVMQDESEFTLFAKSNMAFAELCRANSQTNLDFDWEFFPKDLHGTIPLPSLRNGLISIFKWFQMERVELFNIPETPTEDLIELINYRAKKLEAHFGYEVAPYPEDLVNMSGYMSMDRGQMDKAKMFFEQGIHYFPNSANMYDSMADYYVANDDLESALTYVKKAFEISGSDYHKGRLEEIQLKIN</sequence>
<dbReference type="GO" id="GO:0016788">
    <property type="term" value="F:hydrolase activity, acting on ester bonds"/>
    <property type="evidence" value="ECO:0007669"/>
    <property type="project" value="TreeGrafter"/>
</dbReference>
<evidence type="ECO:0000256" key="1">
    <source>
        <dbReference type="ARBA" id="ARBA00005622"/>
    </source>
</evidence>